<name>A0A410JTY7_ORNRH</name>
<feature type="transmembrane region" description="Helical" evidence="8">
    <location>
        <begin position="381"/>
        <end position="404"/>
    </location>
</feature>
<feature type="transmembrane region" description="Helical" evidence="8">
    <location>
        <begin position="276"/>
        <end position="293"/>
    </location>
</feature>
<dbReference type="Proteomes" id="UP000287701">
    <property type="component" value="Chromosome"/>
</dbReference>
<protein>
    <submittedName>
        <fullName evidence="10">MFS transporter</fullName>
    </submittedName>
</protein>
<feature type="transmembrane region" description="Helical" evidence="8">
    <location>
        <begin position="37"/>
        <end position="58"/>
    </location>
</feature>
<evidence type="ECO:0000256" key="4">
    <source>
        <dbReference type="ARBA" id="ARBA00022692"/>
    </source>
</evidence>
<dbReference type="NCBIfam" id="TIGR00924">
    <property type="entry name" value="yjdL_sub1_fam"/>
    <property type="match status" value="1"/>
</dbReference>
<keyword evidence="3" id="KW-1003">Cell membrane</keyword>
<dbReference type="PROSITE" id="PS50850">
    <property type="entry name" value="MFS"/>
    <property type="match status" value="1"/>
</dbReference>
<dbReference type="GO" id="GO:0005886">
    <property type="term" value="C:plasma membrane"/>
    <property type="evidence" value="ECO:0007669"/>
    <property type="project" value="UniProtKB-SubCell"/>
</dbReference>
<feature type="transmembrane region" description="Helical" evidence="8">
    <location>
        <begin position="613"/>
        <end position="638"/>
    </location>
</feature>
<feature type="transmembrane region" description="Helical" evidence="8">
    <location>
        <begin position="344"/>
        <end position="374"/>
    </location>
</feature>
<dbReference type="AlphaFoldDB" id="A0A410JTY7"/>
<keyword evidence="6 8" id="KW-1133">Transmembrane helix</keyword>
<evidence type="ECO:0000313" key="11">
    <source>
        <dbReference type="Proteomes" id="UP000287701"/>
    </source>
</evidence>
<dbReference type="EMBL" id="CP035107">
    <property type="protein sequence ID" value="QAR31633.1"/>
    <property type="molecule type" value="Genomic_DNA"/>
</dbReference>
<evidence type="ECO:0000256" key="1">
    <source>
        <dbReference type="ARBA" id="ARBA00004651"/>
    </source>
</evidence>
<sequence>MNNSTADFFDKKNQVLGHPAGLFVLFFTEMWERFSFYGMRALLVLFLVSSVGIGGWDWPRENALSLYGTYLALLYLTPIIGGQLADRYLGYRKAIIIGAVIITLGHASMAIEHIKAFMYIGLLLLVIGTGFFKPNMTSFISVLYQNHPEKKDGAYTIFYMGVNSGSFLGIMLCGYLGETFGWSWGFGLAGIFMLLGLLQFTLSHKIFGDVGMKPTANDDTVESDTHEKIQDKPNPFTLVDKIIMFVVATLGLIWVINDPIAKISHYNILEISGTDISNNAIIVALIMFLYLLVSRTLRYSKITRDRMFAVMIIASLIIFFWASFEQAGGSMSIFAKDYTNRVLAGNYALAFNIVDIIITVVPVAIISYVLFLLIKKTYKKFLLANTILGVSFLIIWSLIFWKIYYGFNTYSYQVSIPETEDTVILTADQLKPGDNIYVVDVDKKGKNFKQITAEKAKEVSNSQVATIVEKKENQIEIPATWFGILNSLFIIIFAPLMSKWWESRFNPSLAGKYAIGLFFLAAGFGFLAFGARDIPNGATAASVSFIWLVLAYFLHTLGELCVQPVGLSSVSKLVPPRMVAFMFGVWYLALAIGNKTSGKMGEMIDQISKEHGISSFFLIFTIVPAIIGVIALLLHPLLKRLMHGIK</sequence>
<organism evidence="10 11">
    <name type="scientific">Ornithobacterium rhinotracheale</name>
    <dbReference type="NCBI Taxonomy" id="28251"/>
    <lineage>
        <taxon>Bacteria</taxon>
        <taxon>Pseudomonadati</taxon>
        <taxon>Bacteroidota</taxon>
        <taxon>Flavobacteriia</taxon>
        <taxon>Flavobacteriales</taxon>
        <taxon>Weeksellaceae</taxon>
        <taxon>Ornithobacterium</taxon>
    </lineage>
</organism>
<comment type="subcellular location">
    <subcellularLocation>
        <location evidence="1">Cell membrane</location>
        <topology evidence="1">Multi-pass membrane protein</topology>
    </subcellularLocation>
</comment>
<dbReference type="PANTHER" id="PTHR23517:SF15">
    <property type="entry name" value="PROTON-DEPENDENT OLIGOPEPTIDE FAMILY TRANSPORT PROTEIN"/>
    <property type="match status" value="1"/>
</dbReference>
<dbReference type="InterPro" id="IPR050171">
    <property type="entry name" value="MFS_Transporters"/>
</dbReference>
<proteinExistence type="predicted"/>
<dbReference type="PANTHER" id="PTHR23517">
    <property type="entry name" value="RESISTANCE PROTEIN MDTM, PUTATIVE-RELATED-RELATED"/>
    <property type="match status" value="1"/>
</dbReference>
<keyword evidence="7 8" id="KW-0472">Membrane</keyword>
<evidence type="ECO:0000256" key="2">
    <source>
        <dbReference type="ARBA" id="ARBA00022448"/>
    </source>
</evidence>
<feature type="domain" description="Major facilitator superfamily (MFS) profile" evidence="9">
    <location>
        <begin position="21"/>
        <end position="639"/>
    </location>
</feature>
<feature type="transmembrane region" description="Helical" evidence="8">
    <location>
        <begin position="117"/>
        <end position="144"/>
    </location>
</feature>
<evidence type="ECO:0000256" key="3">
    <source>
        <dbReference type="ARBA" id="ARBA00022475"/>
    </source>
</evidence>
<dbReference type="Gene3D" id="1.20.1250.20">
    <property type="entry name" value="MFS general substrate transporter like domains"/>
    <property type="match status" value="2"/>
</dbReference>
<feature type="transmembrane region" description="Helical" evidence="8">
    <location>
        <begin position="238"/>
        <end position="256"/>
    </location>
</feature>
<feature type="transmembrane region" description="Helical" evidence="8">
    <location>
        <begin position="513"/>
        <end position="531"/>
    </location>
</feature>
<dbReference type="GO" id="GO:1904680">
    <property type="term" value="F:peptide transmembrane transporter activity"/>
    <property type="evidence" value="ECO:0007669"/>
    <property type="project" value="InterPro"/>
</dbReference>
<feature type="transmembrane region" description="Helical" evidence="8">
    <location>
        <begin position="305"/>
        <end position="324"/>
    </location>
</feature>
<keyword evidence="4 8" id="KW-0812">Transmembrane</keyword>
<keyword evidence="5" id="KW-0571">Peptide transport</keyword>
<dbReference type="RefSeq" id="WP_128502063.1">
    <property type="nucleotide sequence ID" value="NZ_CP035107.1"/>
</dbReference>
<keyword evidence="5" id="KW-0653">Protein transport</keyword>
<feature type="transmembrane region" description="Helical" evidence="8">
    <location>
        <begin position="156"/>
        <end position="177"/>
    </location>
</feature>
<dbReference type="SUPFAM" id="SSF103473">
    <property type="entry name" value="MFS general substrate transporter"/>
    <property type="match status" value="2"/>
</dbReference>
<gene>
    <name evidence="10" type="ORF">EQP59_09910</name>
</gene>
<feature type="transmembrane region" description="Helical" evidence="8">
    <location>
        <begin position="479"/>
        <end position="501"/>
    </location>
</feature>
<evidence type="ECO:0000256" key="6">
    <source>
        <dbReference type="ARBA" id="ARBA00022989"/>
    </source>
</evidence>
<evidence type="ECO:0000256" key="7">
    <source>
        <dbReference type="ARBA" id="ARBA00023136"/>
    </source>
</evidence>
<dbReference type="GO" id="GO:0015833">
    <property type="term" value="P:peptide transport"/>
    <property type="evidence" value="ECO:0007669"/>
    <property type="project" value="UniProtKB-KW"/>
</dbReference>
<dbReference type="OrthoDB" id="9772725at2"/>
<feature type="transmembrane region" description="Helical" evidence="8">
    <location>
        <begin position="543"/>
        <end position="562"/>
    </location>
</feature>
<feature type="transmembrane region" description="Helical" evidence="8">
    <location>
        <begin position="64"/>
        <end position="82"/>
    </location>
</feature>
<reference evidence="10 11" key="1">
    <citation type="submission" date="2019-01" db="EMBL/GenBank/DDBJ databases">
        <title>Whole Genome of Ornithobacterium rhinotracheale FARPER-174b.</title>
        <authorList>
            <person name="Tataje-Lavanda L.A."/>
            <person name="Montalvan A."/>
            <person name="Montesinos R."/>
            <person name="Zimic M."/>
            <person name="Fernandez-Sanchez M."/>
            <person name="Fernandez-Diaz M."/>
        </authorList>
    </citation>
    <scope>NUCLEOTIDE SEQUENCE [LARGE SCALE GENOMIC DNA]</scope>
    <source>
        <strain evidence="10 11">FARPER-174b</strain>
    </source>
</reference>
<dbReference type="InterPro" id="IPR020846">
    <property type="entry name" value="MFS_dom"/>
</dbReference>
<keyword evidence="2" id="KW-0813">Transport</keyword>
<dbReference type="InterPro" id="IPR000109">
    <property type="entry name" value="POT_fam"/>
</dbReference>
<dbReference type="InterPro" id="IPR005279">
    <property type="entry name" value="Dipep/tripep_permease"/>
</dbReference>
<feature type="transmembrane region" description="Helical" evidence="8">
    <location>
        <begin position="574"/>
        <end position="593"/>
    </location>
</feature>
<accession>A0A410JTY7</accession>
<dbReference type="Pfam" id="PF00854">
    <property type="entry name" value="PTR2"/>
    <property type="match status" value="2"/>
</dbReference>
<evidence type="ECO:0000259" key="9">
    <source>
        <dbReference type="PROSITE" id="PS50850"/>
    </source>
</evidence>
<evidence type="ECO:0000313" key="10">
    <source>
        <dbReference type="EMBL" id="QAR31633.1"/>
    </source>
</evidence>
<evidence type="ECO:0000256" key="8">
    <source>
        <dbReference type="SAM" id="Phobius"/>
    </source>
</evidence>
<feature type="transmembrane region" description="Helical" evidence="8">
    <location>
        <begin position="183"/>
        <end position="202"/>
    </location>
</feature>
<dbReference type="CDD" id="cd17346">
    <property type="entry name" value="MFS_DtpA_like"/>
    <property type="match status" value="1"/>
</dbReference>
<dbReference type="InterPro" id="IPR036259">
    <property type="entry name" value="MFS_trans_sf"/>
</dbReference>
<feature type="transmembrane region" description="Helical" evidence="8">
    <location>
        <begin position="94"/>
        <end position="111"/>
    </location>
</feature>
<evidence type="ECO:0000256" key="5">
    <source>
        <dbReference type="ARBA" id="ARBA00022856"/>
    </source>
</evidence>